<dbReference type="PANTHER" id="PTHR43390:SF1">
    <property type="entry name" value="CHLOROPLAST PROCESSING PEPTIDASE"/>
    <property type="match status" value="1"/>
</dbReference>
<evidence type="ECO:0000256" key="6">
    <source>
        <dbReference type="PIRSR" id="PIRSR600223-1"/>
    </source>
</evidence>
<gene>
    <name evidence="9" type="ordered locus">DMR_04680</name>
</gene>
<feature type="active site" evidence="6">
    <location>
        <position position="131"/>
    </location>
</feature>
<evidence type="ECO:0000256" key="1">
    <source>
        <dbReference type="ARBA" id="ARBA00000677"/>
    </source>
</evidence>
<dbReference type="GO" id="GO:0006465">
    <property type="term" value="P:signal peptide processing"/>
    <property type="evidence" value="ECO:0007669"/>
    <property type="project" value="InterPro"/>
</dbReference>
<keyword evidence="7" id="KW-0472">Membrane</keyword>
<dbReference type="Proteomes" id="UP000009071">
    <property type="component" value="Chromosome"/>
</dbReference>
<proteinExistence type="inferred from homology"/>
<feature type="active site" evidence="6">
    <location>
        <position position="174"/>
    </location>
</feature>
<feature type="transmembrane region" description="Helical" evidence="7">
    <location>
        <begin position="98"/>
        <end position="115"/>
    </location>
</feature>
<dbReference type="SUPFAM" id="SSF51306">
    <property type="entry name" value="LexA/Signal peptidase"/>
    <property type="match status" value="1"/>
</dbReference>
<dbReference type="GO" id="GO:0004252">
    <property type="term" value="F:serine-type endopeptidase activity"/>
    <property type="evidence" value="ECO:0007669"/>
    <property type="project" value="InterPro"/>
</dbReference>
<dbReference type="PROSITE" id="PS00760">
    <property type="entry name" value="SPASE_I_2"/>
    <property type="match status" value="1"/>
</dbReference>
<dbReference type="RefSeq" id="WP_012750042.1">
    <property type="nucleotide sequence ID" value="NC_012796.1"/>
</dbReference>
<dbReference type="eggNOG" id="COG0681">
    <property type="taxonomic scope" value="Bacteria"/>
</dbReference>
<evidence type="ECO:0000313" key="10">
    <source>
        <dbReference type="Proteomes" id="UP000009071"/>
    </source>
</evidence>
<dbReference type="PANTHER" id="PTHR43390">
    <property type="entry name" value="SIGNAL PEPTIDASE I"/>
    <property type="match status" value="1"/>
</dbReference>
<reference evidence="9 10" key="1">
    <citation type="journal article" date="2009" name="Genome Res.">
        <title>Whole genome sequence of Desulfovibrio magneticus strain RS-1 revealed common gene clusters in magnetotactic bacteria.</title>
        <authorList>
            <person name="Nakazawa H."/>
            <person name="Arakaki A."/>
            <person name="Narita-Yamada S."/>
            <person name="Yashiro I."/>
            <person name="Jinno K."/>
            <person name="Aoki N."/>
            <person name="Tsuruyama A."/>
            <person name="Okamura Y."/>
            <person name="Tanikawa S."/>
            <person name="Fujita N."/>
            <person name="Takeyama H."/>
            <person name="Matsunaga T."/>
        </authorList>
    </citation>
    <scope>NUCLEOTIDE SEQUENCE [LARGE SCALE GENOMIC DNA]</scope>
    <source>
        <strain evidence="10">ATCC 700980 / DSM 13731 / RS-1</strain>
    </source>
</reference>
<protein>
    <recommendedName>
        <fullName evidence="4 7">Signal peptidase I</fullName>
        <ecNumber evidence="3 7">3.4.21.89</ecNumber>
    </recommendedName>
</protein>
<dbReference type="NCBIfam" id="TIGR02227">
    <property type="entry name" value="sigpep_I_bact"/>
    <property type="match status" value="1"/>
</dbReference>
<feature type="transmembrane region" description="Helical" evidence="7">
    <location>
        <begin position="55"/>
        <end position="78"/>
    </location>
</feature>
<dbReference type="InterPro" id="IPR036286">
    <property type="entry name" value="LexA/Signal_pep-like_sf"/>
</dbReference>
<dbReference type="InterPro" id="IPR019533">
    <property type="entry name" value="Peptidase_S26"/>
</dbReference>
<sequence length="271" mass="30737">MKDRPAHNKRWPKPAIFWSLLVPGLGHIAVGYPARGIALSVLLTATYLGQIYFKTIYTTSGFFLLIVSYTAIYGYIIFDAWRLSSSEPQKEKRWFMRLDSLIAFGVLACLSSFYFDSLHFIPDEWRMPSSSMSDAILLNEHFLVDLTAYSPGEPDYGDVIAFLFPEDETKLFIKRIIAKPGDLVVIENKQVFVNGAPIDDSHARHGDTAFQARRDSMPAMTVAPDTYFVLGDNREESYDSRFFGTIPKNKILGRARIILWSDTLSRIGKTL</sequence>
<dbReference type="InterPro" id="IPR000223">
    <property type="entry name" value="Pept_S26A_signal_pept_1"/>
</dbReference>
<dbReference type="PROSITE" id="PS00761">
    <property type="entry name" value="SPASE_I_3"/>
    <property type="match status" value="1"/>
</dbReference>
<dbReference type="CDD" id="cd06530">
    <property type="entry name" value="S26_SPase_I"/>
    <property type="match status" value="1"/>
</dbReference>
<dbReference type="InterPro" id="IPR019757">
    <property type="entry name" value="Pept_S26A_signal_pept_1_Lys-AS"/>
</dbReference>
<evidence type="ECO:0000256" key="2">
    <source>
        <dbReference type="ARBA" id="ARBA00009370"/>
    </source>
</evidence>
<keyword evidence="5 7" id="KW-0378">Hydrolase</keyword>
<dbReference type="OrthoDB" id="9815782at2"/>
<accession>C4XHZ7</accession>
<name>C4XHZ7_SOLM1</name>
<evidence type="ECO:0000256" key="7">
    <source>
        <dbReference type="RuleBase" id="RU362042"/>
    </source>
</evidence>
<evidence type="ECO:0000256" key="3">
    <source>
        <dbReference type="ARBA" id="ARBA00013208"/>
    </source>
</evidence>
<dbReference type="HOGENOM" id="CLU_079082_0_0_7"/>
<dbReference type="PRINTS" id="PR00727">
    <property type="entry name" value="LEADERPTASE"/>
</dbReference>
<dbReference type="Gene3D" id="2.10.109.10">
    <property type="entry name" value="Umud Fragment, subunit A"/>
    <property type="match status" value="1"/>
</dbReference>
<evidence type="ECO:0000259" key="8">
    <source>
        <dbReference type="Pfam" id="PF10502"/>
    </source>
</evidence>
<evidence type="ECO:0000256" key="4">
    <source>
        <dbReference type="ARBA" id="ARBA00019232"/>
    </source>
</evidence>
<comment type="caution">
    <text evidence="7">Lacks conserved residue(s) required for the propagation of feature annotation.</text>
</comment>
<keyword evidence="7" id="KW-0812">Transmembrane</keyword>
<dbReference type="EMBL" id="AP010904">
    <property type="protein sequence ID" value="BAH73959.1"/>
    <property type="molecule type" value="Genomic_DNA"/>
</dbReference>
<dbReference type="GO" id="GO:0016020">
    <property type="term" value="C:membrane"/>
    <property type="evidence" value="ECO:0007669"/>
    <property type="project" value="UniProtKB-SubCell"/>
</dbReference>
<dbReference type="GO" id="GO:0009003">
    <property type="term" value="F:signal peptidase activity"/>
    <property type="evidence" value="ECO:0007669"/>
    <property type="project" value="UniProtKB-EC"/>
</dbReference>
<feature type="domain" description="Peptidase S26" evidence="8">
    <location>
        <begin position="108"/>
        <end position="260"/>
    </location>
</feature>
<organism evidence="9 10">
    <name type="scientific">Solidesulfovibrio magneticus (strain ATCC 700980 / DSM 13731 / RS-1)</name>
    <name type="common">Desulfovibrio magneticus</name>
    <dbReference type="NCBI Taxonomy" id="573370"/>
    <lineage>
        <taxon>Bacteria</taxon>
        <taxon>Pseudomonadati</taxon>
        <taxon>Thermodesulfobacteriota</taxon>
        <taxon>Desulfovibrionia</taxon>
        <taxon>Desulfovibrionales</taxon>
        <taxon>Desulfovibrionaceae</taxon>
        <taxon>Solidesulfovibrio</taxon>
    </lineage>
</organism>
<evidence type="ECO:0000256" key="5">
    <source>
        <dbReference type="ARBA" id="ARBA00022801"/>
    </source>
</evidence>
<comment type="similarity">
    <text evidence="2 7">Belongs to the peptidase S26 family.</text>
</comment>
<dbReference type="KEGG" id="dma:DMR_04680"/>
<dbReference type="InterPro" id="IPR019758">
    <property type="entry name" value="Pept_S26A_signal_pept_1_CS"/>
</dbReference>
<dbReference type="AlphaFoldDB" id="C4XHZ7"/>
<keyword evidence="10" id="KW-1185">Reference proteome</keyword>
<comment type="catalytic activity">
    <reaction evidence="1 7">
        <text>Cleavage of hydrophobic, N-terminal signal or leader sequences from secreted and periplasmic proteins.</text>
        <dbReference type="EC" id="3.4.21.89"/>
    </reaction>
</comment>
<dbReference type="EC" id="3.4.21.89" evidence="3 7"/>
<evidence type="ECO:0000313" key="9">
    <source>
        <dbReference type="EMBL" id="BAH73959.1"/>
    </source>
</evidence>
<dbReference type="STRING" id="573370.DMR_04680"/>
<dbReference type="Pfam" id="PF10502">
    <property type="entry name" value="Peptidase_S26"/>
    <property type="match status" value="1"/>
</dbReference>
<comment type="subcellular location">
    <subcellularLocation>
        <location evidence="7">Membrane</location>
        <topology evidence="7">Single-pass type II membrane protein</topology>
    </subcellularLocation>
</comment>
<keyword evidence="7" id="KW-1133">Transmembrane helix</keyword>
<keyword evidence="7" id="KW-0645">Protease</keyword>